<dbReference type="Proteomes" id="UP000439022">
    <property type="component" value="Unassembled WGS sequence"/>
</dbReference>
<gene>
    <name evidence="3" type="ORF">GJR96_17345</name>
</gene>
<evidence type="ECO:0000313" key="4">
    <source>
        <dbReference type="Proteomes" id="UP000439022"/>
    </source>
</evidence>
<evidence type="ECO:0000256" key="1">
    <source>
        <dbReference type="SAM" id="Phobius"/>
    </source>
</evidence>
<reference evidence="3 4" key="1">
    <citation type="submission" date="2019-11" db="EMBL/GenBank/DDBJ databases">
        <title>Whole genome sequence of Haloferax sp. MBLA0076.</title>
        <authorList>
            <person name="Seo M.-J."/>
            <person name="Cho E.-S."/>
        </authorList>
    </citation>
    <scope>NUCLEOTIDE SEQUENCE [LARGE SCALE GENOMIC DNA]</scope>
    <source>
        <strain evidence="3 4">MBLA0076</strain>
    </source>
</reference>
<feature type="transmembrane region" description="Helical" evidence="1">
    <location>
        <begin position="95"/>
        <end position="116"/>
    </location>
</feature>
<dbReference type="AlphaFoldDB" id="A0A6A8GM86"/>
<evidence type="ECO:0000313" key="3">
    <source>
        <dbReference type="EMBL" id="MRX23712.1"/>
    </source>
</evidence>
<sequence>MGSTSHNKSLLNRTLGELSLDVPIVMTVVIMSYVFAYLQPGTLVRTMVGVPILLFLPGYSLLLALYPGKEEKHERTSPDFRPTRRGSGVSVLERLALAFGMSIALLPIAGLVLLWSGFELNLTTVLSSLSAIIVVGIAVGEFRRLRLDPNDRFHIPLRYWYNEVTESFNRPSKFDSVLNVALAIAVVFAVASVGYTVFTPSGGEAYSSITLLTQDASGEYVASGYPSSLSTDESTELYVSVSNYEGEETTYTLVAELQRLNLDGEMAVVERQQLGQRSETIGDGETWQTRHSFTPQLTGENFRLTYFLYKGDAPEDPSVETAYRSTYIWLSVSDA</sequence>
<keyword evidence="1" id="KW-0812">Transmembrane</keyword>
<feature type="transmembrane region" description="Helical" evidence="1">
    <location>
        <begin position="20"/>
        <end position="38"/>
    </location>
</feature>
<organism evidence="3 4">
    <name type="scientific">Haloferax litoreum</name>
    <dbReference type="NCBI Taxonomy" id="2666140"/>
    <lineage>
        <taxon>Archaea</taxon>
        <taxon>Methanobacteriati</taxon>
        <taxon>Methanobacteriota</taxon>
        <taxon>Stenosarchaea group</taxon>
        <taxon>Halobacteria</taxon>
        <taxon>Halobacteriales</taxon>
        <taxon>Haloferacaceae</taxon>
        <taxon>Haloferax</taxon>
    </lineage>
</organism>
<feature type="transmembrane region" description="Helical" evidence="1">
    <location>
        <begin position="177"/>
        <end position="198"/>
    </location>
</feature>
<dbReference type="EMBL" id="WKJO01000003">
    <property type="protein sequence ID" value="MRX23712.1"/>
    <property type="molecule type" value="Genomic_DNA"/>
</dbReference>
<dbReference type="Pfam" id="PF07760">
    <property type="entry name" value="DUF1616"/>
    <property type="match status" value="1"/>
</dbReference>
<dbReference type="RefSeq" id="WP_151164777.1">
    <property type="nucleotide sequence ID" value="NZ_WKJO01000003.1"/>
</dbReference>
<feature type="transmembrane region" description="Helical" evidence="1">
    <location>
        <begin position="122"/>
        <end position="142"/>
    </location>
</feature>
<keyword evidence="1" id="KW-0472">Membrane</keyword>
<accession>A0A6A8GM86</accession>
<keyword evidence="1" id="KW-1133">Transmembrane helix</keyword>
<feature type="domain" description="DUF1616" evidence="2">
    <location>
        <begin position="25"/>
        <end position="330"/>
    </location>
</feature>
<evidence type="ECO:0000259" key="2">
    <source>
        <dbReference type="Pfam" id="PF07760"/>
    </source>
</evidence>
<proteinExistence type="predicted"/>
<keyword evidence="4" id="KW-1185">Reference proteome</keyword>
<name>A0A6A8GM86_9EURY</name>
<dbReference type="PIRSF" id="PIRSF018671">
    <property type="entry name" value="UCP018671"/>
    <property type="match status" value="1"/>
</dbReference>
<dbReference type="InterPro" id="IPR011674">
    <property type="entry name" value="DUF1616"/>
</dbReference>
<protein>
    <submittedName>
        <fullName evidence="3">DUF1616 domain-containing protein</fullName>
    </submittedName>
</protein>
<comment type="caution">
    <text evidence="3">The sequence shown here is derived from an EMBL/GenBank/DDBJ whole genome shotgun (WGS) entry which is preliminary data.</text>
</comment>
<dbReference type="InterPro" id="IPR014495">
    <property type="entry name" value="UCP018671"/>
</dbReference>
<feature type="transmembrane region" description="Helical" evidence="1">
    <location>
        <begin position="44"/>
        <end position="66"/>
    </location>
</feature>